<evidence type="ECO:0000256" key="2">
    <source>
        <dbReference type="ARBA" id="ARBA00012180"/>
    </source>
</evidence>
<evidence type="ECO:0000259" key="3">
    <source>
        <dbReference type="Pfam" id="PF00078"/>
    </source>
</evidence>
<evidence type="ECO:0000313" key="5">
    <source>
        <dbReference type="Proteomes" id="UP001174136"/>
    </source>
</evidence>
<keyword evidence="5" id="KW-1185">Reference proteome</keyword>
<gene>
    <name evidence="4" type="ORF">N1851_018297</name>
</gene>
<dbReference type="InterPro" id="IPR043128">
    <property type="entry name" value="Rev_trsase/Diguanyl_cyclase"/>
</dbReference>
<accession>A0AA47P1H9</accession>
<dbReference type="Pfam" id="PF00078">
    <property type="entry name" value="RVT_1"/>
    <property type="match status" value="1"/>
</dbReference>
<dbReference type="PANTHER" id="PTHR47331:SF3">
    <property type="match status" value="1"/>
</dbReference>
<dbReference type="PANTHER" id="PTHR47331">
    <property type="entry name" value="PHD-TYPE DOMAIN-CONTAINING PROTEIN"/>
    <property type="match status" value="1"/>
</dbReference>
<feature type="domain" description="Reverse transcriptase" evidence="3">
    <location>
        <begin position="393"/>
        <end position="517"/>
    </location>
</feature>
<dbReference type="InterPro" id="IPR000477">
    <property type="entry name" value="RT_dom"/>
</dbReference>
<dbReference type="GO" id="GO:0004523">
    <property type="term" value="F:RNA-DNA hybrid ribonuclease activity"/>
    <property type="evidence" value="ECO:0007669"/>
    <property type="project" value="UniProtKB-EC"/>
</dbReference>
<comment type="similarity">
    <text evidence="1">Belongs to the beta type-B retroviral polymerase family. HERV class-II K(HML-2) pol subfamily.</text>
</comment>
<dbReference type="Gene3D" id="3.30.70.270">
    <property type="match status" value="1"/>
</dbReference>
<reference evidence="4" key="1">
    <citation type="journal article" date="2023" name="Front. Mar. Sci.">
        <title>A new Merluccius polli reference genome to investigate the effects of global change in West African waters.</title>
        <authorList>
            <person name="Mateo J.L."/>
            <person name="Blanco-Fernandez C."/>
            <person name="Garcia-Vazquez E."/>
            <person name="Machado-Schiaffino G."/>
        </authorList>
    </citation>
    <scope>NUCLEOTIDE SEQUENCE</scope>
    <source>
        <strain evidence="4">C29</strain>
        <tissue evidence="4">Fin</tissue>
    </source>
</reference>
<dbReference type="Proteomes" id="UP001174136">
    <property type="component" value="Unassembled WGS sequence"/>
</dbReference>
<dbReference type="SUPFAM" id="SSF56672">
    <property type="entry name" value="DNA/RNA polymerases"/>
    <property type="match status" value="1"/>
</dbReference>
<dbReference type="Gene3D" id="3.10.10.10">
    <property type="entry name" value="HIV Type 1 Reverse Transcriptase, subunit A, domain 1"/>
    <property type="match status" value="1"/>
</dbReference>
<sequence>MPSLHHSIGHMIKDCRKHLSCKVCSRKHPSILHGHPKEKETDSMQAKGESETAMGSALISGQSSGLTGVGEQDCTRSIVPVQVKSKKGHETLITYAFLDPGSSASFCTERLINKLNIRGRRTVILLRTMGQEKVVGSHIISDLEVAGFDSDWFYELPDIYRQKSMPDLQRWPHLKRVQITEIDPGIDLLIGTNVPKALEPWQIIRSVDEGPYAVKTMLGWTVNGPLRGDGSSETTCGRPDVTVNRIFVASLDDLWKQQLKADFPECNQDEQMGLSREDCHFMEFVTKLMDWPLHYWLTFEEKGCKYAKQQESCRTVCSEPQEEPGIDIISKGYAEKVSAEDLERSDGKVWYIPHHGVYHPKKRKIRVVIDCGVTFHGTTLNRDQILPALIGVMTRFRKEAVVLMADIKAMFHQVRVPAEDSDLLRFFWWPDGDHDQNLVEHRMVAYLFGATSSPSCARFALRKCAENNQEQFSPKVINTVLHNFYVDDCLASVASEEEAVVLYQDLCALCAKEGFQLTRWISNRCPLLAAIPPKERAKEVKDLDLDNDTLPVE</sequence>
<dbReference type="AlphaFoldDB" id="A0AA47P1H9"/>
<dbReference type="InterPro" id="IPR043502">
    <property type="entry name" value="DNA/RNA_pol_sf"/>
</dbReference>
<evidence type="ECO:0000256" key="1">
    <source>
        <dbReference type="ARBA" id="ARBA00010879"/>
    </source>
</evidence>
<dbReference type="EMBL" id="JAOPHQ010003411">
    <property type="protein sequence ID" value="KAK0143557.1"/>
    <property type="molecule type" value="Genomic_DNA"/>
</dbReference>
<name>A0AA47P1H9_MERPO</name>
<comment type="caution">
    <text evidence="4">The sequence shown here is derived from an EMBL/GenBank/DDBJ whole genome shotgun (WGS) entry which is preliminary data.</text>
</comment>
<evidence type="ECO:0000313" key="4">
    <source>
        <dbReference type="EMBL" id="KAK0143557.1"/>
    </source>
</evidence>
<protein>
    <recommendedName>
        <fullName evidence="2">ribonuclease H</fullName>
        <ecNumber evidence="2">3.1.26.4</ecNumber>
    </recommendedName>
</protein>
<proteinExistence type="inferred from homology"/>
<dbReference type="EC" id="3.1.26.4" evidence="2"/>
<organism evidence="4 5">
    <name type="scientific">Merluccius polli</name>
    <name type="common">Benguela hake</name>
    <name type="synonym">Merluccius cadenati</name>
    <dbReference type="NCBI Taxonomy" id="89951"/>
    <lineage>
        <taxon>Eukaryota</taxon>
        <taxon>Metazoa</taxon>
        <taxon>Chordata</taxon>
        <taxon>Craniata</taxon>
        <taxon>Vertebrata</taxon>
        <taxon>Euteleostomi</taxon>
        <taxon>Actinopterygii</taxon>
        <taxon>Neopterygii</taxon>
        <taxon>Teleostei</taxon>
        <taxon>Neoteleostei</taxon>
        <taxon>Acanthomorphata</taxon>
        <taxon>Zeiogadaria</taxon>
        <taxon>Gadariae</taxon>
        <taxon>Gadiformes</taxon>
        <taxon>Gadoidei</taxon>
        <taxon>Merlucciidae</taxon>
        <taxon>Merluccius</taxon>
    </lineage>
</organism>